<gene>
    <name evidence="1" type="ORF">METZ01_LOCUS334547</name>
</gene>
<dbReference type="EMBL" id="UINC01112616">
    <property type="protein sequence ID" value="SVC81693.1"/>
    <property type="molecule type" value="Genomic_DNA"/>
</dbReference>
<evidence type="ECO:0000313" key="1">
    <source>
        <dbReference type="EMBL" id="SVC81693.1"/>
    </source>
</evidence>
<sequence length="45" mass="4780">PTIASKVCLLRRRELCTQIAFSGSKRASALNPFGASIFAGRSEAP</sequence>
<dbReference type="AlphaFoldDB" id="A0A382Q7X9"/>
<proteinExistence type="predicted"/>
<feature type="non-terminal residue" evidence="1">
    <location>
        <position position="1"/>
    </location>
</feature>
<accession>A0A382Q7X9</accession>
<reference evidence="1" key="1">
    <citation type="submission" date="2018-05" db="EMBL/GenBank/DDBJ databases">
        <authorList>
            <person name="Lanie J.A."/>
            <person name="Ng W.-L."/>
            <person name="Kazmierczak K.M."/>
            <person name="Andrzejewski T.M."/>
            <person name="Davidsen T.M."/>
            <person name="Wayne K.J."/>
            <person name="Tettelin H."/>
            <person name="Glass J.I."/>
            <person name="Rusch D."/>
            <person name="Podicherti R."/>
            <person name="Tsui H.-C.T."/>
            <person name="Winkler M.E."/>
        </authorList>
    </citation>
    <scope>NUCLEOTIDE SEQUENCE</scope>
</reference>
<name>A0A382Q7X9_9ZZZZ</name>
<protein>
    <submittedName>
        <fullName evidence="1">Uncharacterized protein</fullName>
    </submittedName>
</protein>
<organism evidence="1">
    <name type="scientific">marine metagenome</name>
    <dbReference type="NCBI Taxonomy" id="408172"/>
    <lineage>
        <taxon>unclassified sequences</taxon>
        <taxon>metagenomes</taxon>
        <taxon>ecological metagenomes</taxon>
    </lineage>
</organism>